<dbReference type="Proteomes" id="UP000018895">
    <property type="component" value="Unassembled WGS sequence"/>
</dbReference>
<protein>
    <recommendedName>
        <fullName evidence="2">UPF0291 protein JCM9152_2278</fullName>
    </recommendedName>
</protein>
<evidence type="ECO:0000313" key="5">
    <source>
        <dbReference type="Proteomes" id="UP000018895"/>
    </source>
</evidence>
<dbReference type="HAMAP" id="MF_01103">
    <property type="entry name" value="UPF0291"/>
    <property type="match status" value="1"/>
</dbReference>
<dbReference type="Pfam" id="PF05979">
    <property type="entry name" value="DUF896"/>
    <property type="match status" value="1"/>
</dbReference>
<name>W4QHP5_9BACI</name>
<dbReference type="SUPFAM" id="SSF158221">
    <property type="entry name" value="YnzC-like"/>
    <property type="match status" value="1"/>
</dbReference>
<dbReference type="Gene3D" id="1.10.287.540">
    <property type="entry name" value="Helix hairpin bin"/>
    <property type="match status" value="1"/>
</dbReference>
<reference evidence="4" key="1">
    <citation type="journal article" date="2014" name="Genome Announc.">
        <title>Draft Genome Sequences of Three Alkaliphilic Bacillus Strains, Bacillus wakoensis JCM 9140T, Bacillus akibai JCM 9157T, and Bacillus hemicellulosilyticus JCM 9152T.</title>
        <authorList>
            <person name="Yuki M."/>
            <person name="Oshima K."/>
            <person name="Suda W."/>
            <person name="Oshida Y."/>
            <person name="Kitamura K."/>
            <person name="Iida T."/>
            <person name="Hattori M."/>
            <person name="Ohkuma M."/>
        </authorList>
    </citation>
    <scope>NUCLEOTIDE SEQUENCE [LARGE SCALE GENOMIC DNA]</scope>
    <source>
        <strain evidence="4">JCM 9152</strain>
    </source>
</reference>
<organism evidence="4 5">
    <name type="scientific">Halalkalibacter hemicellulosilyticusJCM 9152</name>
    <dbReference type="NCBI Taxonomy" id="1236971"/>
    <lineage>
        <taxon>Bacteria</taxon>
        <taxon>Bacillati</taxon>
        <taxon>Bacillota</taxon>
        <taxon>Bacilli</taxon>
        <taxon>Bacillales</taxon>
        <taxon>Bacillaceae</taxon>
        <taxon>Halalkalibacter</taxon>
    </lineage>
</organism>
<gene>
    <name evidence="4" type="ORF">JCM9152_2278</name>
</gene>
<dbReference type="PANTHER" id="PTHR37300">
    <property type="entry name" value="UPF0291 PROTEIN CBO2609/CLC_2481"/>
    <property type="match status" value="1"/>
</dbReference>
<sequence>MLSSKQIERINELAKKSKTIGLTDKEAKEQKRLREAYIKTFRQSFKQQLHQVKVVDEEGNDVTPKALKDSKKNSLH</sequence>
<accession>W4QHP5</accession>
<evidence type="ECO:0000256" key="1">
    <source>
        <dbReference type="ARBA" id="ARBA00022490"/>
    </source>
</evidence>
<dbReference type="PANTHER" id="PTHR37300:SF1">
    <property type="entry name" value="UPF0291 PROTEIN YNZC"/>
    <property type="match status" value="1"/>
</dbReference>
<keyword evidence="5" id="KW-1185">Reference proteome</keyword>
<dbReference type="RefSeq" id="WP_035343885.1">
    <property type="nucleotide sequence ID" value="NZ_BAUU01000014.1"/>
</dbReference>
<dbReference type="EMBL" id="BAUU01000014">
    <property type="protein sequence ID" value="GAE30854.1"/>
    <property type="molecule type" value="Genomic_DNA"/>
</dbReference>
<evidence type="ECO:0000256" key="3">
    <source>
        <dbReference type="SAM" id="MobiDB-lite"/>
    </source>
</evidence>
<evidence type="ECO:0000313" key="4">
    <source>
        <dbReference type="EMBL" id="GAE30854.1"/>
    </source>
</evidence>
<evidence type="ECO:0000256" key="2">
    <source>
        <dbReference type="HAMAP-Rule" id="MF_01103"/>
    </source>
</evidence>
<dbReference type="GO" id="GO:0005737">
    <property type="term" value="C:cytoplasm"/>
    <property type="evidence" value="ECO:0007669"/>
    <property type="project" value="UniProtKB-SubCell"/>
</dbReference>
<keyword evidence="1 2" id="KW-0963">Cytoplasm</keyword>
<dbReference type="OrthoDB" id="390105at2"/>
<comment type="similarity">
    <text evidence="2">Belongs to the UPF0291 family.</text>
</comment>
<comment type="subcellular location">
    <subcellularLocation>
        <location evidence="2">Cytoplasm</location>
    </subcellularLocation>
</comment>
<proteinExistence type="inferred from homology"/>
<dbReference type="InterPro" id="IPR009242">
    <property type="entry name" value="DUF896"/>
</dbReference>
<dbReference type="AlphaFoldDB" id="W4QHP5"/>
<comment type="caution">
    <text evidence="4">The sequence shown here is derived from an EMBL/GenBank/DDBJ whole genome shotgun (WGS) entry which is preliminary data.</text>
</comment>
<feature type="compositionally biased region" description="Basic and acidic residues" evidence="3">
    <location>
        <begin position="66"/>
        <end position="76"/>
    </location>
</feature>
<dbReference type="STRING" id="1236971.JCM9152_2278"/>
<feature type="region of interest" description="Disordered" evidence="3">
    <location>
        <begin position="56"/>
        <end position="76"/>
    </location>
</feature>